<gene>
    <name evidence="2" type="ORF">GCM10018793_09030</name>
</gene>
<dbReference type="Proteomes" id="UP000603708">
    <property type="component" value="Unassembled WGS sequence"/>
</dbReference>
<protein>
    <submittedName>
        <fullName evidence="2">Uncharacterized protein</fullName>
    </submittedName>
</protein>
<comment type="caution">
    <text evidence="2">The sequence shown here is derived from an EMBL/GenBank/DDBJ whole genome shotgun (WGS) entry which is preliminary data.</text>
</comment>
<organism evidence="2 3">
    <name type="scientific">Streptomyces sulfonofaciens</name>
    <dbReference type="NCBI Taxonomy" id="68272"/>
    <lineage>
        <taxon>Bacteria</taxon>
        <taxon>Bacillati</taxon>
        <taxon>Actinomycetota</taxon>
        <taxon>Actinomycetes</taxon>
        <taxon>Kitasatosporales</taxon>
        <taxon>Streptomycetaceae</taxon>
        <taxon>Streptomyces</taxon>
    </lineage>
</organism>
<reference evidence="2" key="1">
    <citation type="journal article" date="2014" name="Int. J. Syst. Evol. Microbiol.">
        <title>Complete genome sequence of Corynebacterium casei LMG S-19264T (=DSM 44701T), isolated from a smear-ripened cheese.</title>
        <authorList>
            <consortium name="US DOE Joint Genome Institute (JGI-PGF)"/>
            <person name="Walter F."/>
            <person name="Albersmeier A."/>
            <person name="Kalinowski J."/>
            <person name="Ruckert C."/>
        </authorList>
    </citation>
    <scope>NUCLEOTIDE SEQUENCE</scope>
    <source>
        <strain evidence="2">JCM 5069</strain>
    </source>
</reference>
<evidence type="ECO:0000256" key="1">
    <source>
        <dbReference type="SAM" id="MobiDB-lite"/>
    </source>
</evidence>
<name>A0A919KTT2_9ACTN</name>
<sequence length="53" mass="5534">MAAPVQDPTRIGIRDDLREDCAETGAASPRPGRRQGPGPDWGALLTTVGDVSC</sequence>
<keyword evidence="3" id="KW-1185">Reference proteome</keyword>
<feature type="region of interest" description="Disordered" evidence="1">
    <location>
        <begin position="1"/>
        <end position="53"/>
    </location>
</feature>
<dbReference type="EMBL" id="BNCD01000002">
    <property type="protein sequence ID" value="GHH72279.1"/>
    <property type="molecule type" value="Genomic_DNA"/>
</dbReference>
<evidence type="ECO:0000313" key="2">
    <source>
        <dbReference type="EMBL" id="GHH72279.1"/>
    </source>
</evidence>
<reference evidence="2" key="2">
    <citation type="submission" date="2020-09" db="EMBL/GenBank/DDBJ databases">
        <authorList>
            <person name="Sun Q."/>
            <person name="Ohkuma M."/>
        </authorList>
    </citation>
    <scope>NUCLEOTIDE SEQUENCE</scope>
    <source>
        <strain evidence="2">JCM 5069</strain>
    </source>
</reference>
<feature type="compositionally biased region" description="Basic and acidic residues" evidence="1">
    <location>
        <begin position="12"/>
        <end position="21"/>
    </location>
</feature>
<dbReference type="AlphaFoldDB" id="A0A919KTT2"/>
<evidence type="ECO:0000313" key="3">
    <source>
        <dbReference type="Proteomes" id="UP000603708"/>
    </source>
</evidence>
<accession>A0A919KTT2</accession>
<proteinExistence type="predicted"/>